<feature type="region of interest" description="Disordered" evidence="1">
    <location>
        <begin position="289"/>
        <end position="314"/>
    </location>
</feature>
<comment type="caution">
    <text evidence="2">The sequence shown here is derived from an EMBL/GenBank/DDBJ whole genome shotgun (WGS) entry which is preliminary data.</text>
</comment>
<accession>A0A1Y2E3P1</accession>
<dbReference type="RefSeq" id="XP_040717093.1">
    <property type="nucleotide sequence ID" value="XM_040865038.1"/>
</dbReference>
<feature type="compositionally biased region" description="Polar residues" evidence="1">
    <location>
        <begin position="1"/>
        <end position="27"/>
    </location>
</feature>
<feature type="compositionally biased region" description="Polar residues" evidence="1">
    <location>
        <begin position="35"/>
        <end position="45"/>
    </location>
</feature>
<dbReference type="Proteomes" id="UP000193689">
    <property type="component" value="Unassembled WGS sequence"/>
</dbReference>
<dbReference type="InParanoid" id="A0A1Y2E3P1"/>
<gene>
    <name evidence="2" type="ORF">BCR38DRAFT_511882</name>
</gene>
<sequence>MEQTQQSNPGESTQMGPTQTASSTNAVNKDLPADHTTSNATTASPQPKPNPSKWKRFLLRRGWPVVDDPRPMPTSTLEIEGSKVEQVRNIFGLAKPVDTGLLPVPKPPPGVAPIPYNDFCIQATYNYHRHRLHGLYAGAYKQLLRYEQADIQKFKDNVALVLWDNPALNGPPQVNHETALCPNVQNGVFDMPNVKNKAPRSYLEAITVVPGSEKLVQHVPVDVNSSKCGVCWQCQLEALKAYHQEERKLLYATHCQDIRQVYERCLKSIGRKEKFIWWLPCEDYEFNGDKKKAKEAAKKKNKEEKEQKRLKAGK</sequence>
<dbReference type="EMBL" id="MCFJ01000005">
    <property type="protein sequence ID" value="ORY66129.1"/>
    <property type="molecule type" value="Genomic_DNA"/>
</dbReference>
<dbReference type="AlphaFoldDB" id="A0A1Y2E3P1"/>
<organism evidence="2 3">
    <name type="scientific">Pseudomassariella vexata</name>
    <dbReference type="NCBI Taxonomy" id="1141098"/>
    <lineage>
        <taxon>Eukaryota</taxon>
        <taxon>Fungi</taxon>
        <taxon>Dikarya</taxon>
        <taxon>Ascomycota</taxon>
        <taxon>Pezizomycotina</taxon>
        <taxon>Sordariomycetes</taxon>
        <taxon>Xylariomycetidae</taxon>
        <taxon>Amphisphaeriales</taxon>
        <taxon>Pseudomassariaceae</taxon>
        <taxon>Pseudomassariella</taxon>
    </lineage>
</organism>
<evidence type="ECO:0000313" key="3">
    <source>
        <dbReference type="Proteomes" id="UP000193689"/>
    </source>
</evidence>
<dbReference type="GeneID" id="63781250"/>
<keyword evidence="3" id="KW-1185">Reference proteome</keyword>
<reference evidence="2 3" key="1">
    <citation type="submission" date="2016-07" db="EMBL/GenBank/DDBJ databases">
        <title>Pervasive Adenine N6-methylation of Active Genes in Fungi.</title>
        <authorList>
            <consortium name="DOE Joint Genome Institute"/>
            <person name="Mondo S.J."/>
            <person name="Dannebaum R.O."/>
            <person name="Kuo R.C."/>
            <person name="Labutti K."/>
            <person name="Haridas S."/>
            <person name="Kuo A."/>
            <person name="Salamov A."/>
            <person name="Ahrendt S.R."/>
            <person name="Lipzen A."/>
            <person name="Sullivan W."/>
            <person name="Andreopoulos W.B."/>
            <person name="Clum A."/>
            <person name="Lindquist E."/>
            <person name="Daum C."/>
            <person name="Ramamoorthy G.K."/>
            <person name="Gryganskyi A."/>
            <person name="Culley D."/>
            <person name="Magnuson J.K."/>
            <person name="James T.Y."/>
            <person name="O'Malley M.A."/>
            <person name="Stajich J.E."/>
            <person name="Spatafora J.W."/>
            <person name="Visel A."/>
            <person name="Grigoriev I.V."/>
        </authorList>
    </citation>
    <scope>NUCLEOTIDE SEQUENCE [LARGE SCALE GENOMIC DNA]</scope>
    <source>
        <strain evidence="2 3">CBS 129021</strain>
    </source>
</reference>
<feature type="region of interest" description="Disordered" evidence="1">
    <location>
        <begin position="1"/>
        <end position="55"/>
    </location>
</feature>
<evidence type="ECO:0000256" key="1">
    <source>
        <dbReference type="SAM" id="MobiDB-lite"/>
    </source>
</evidence>
<protein>
    <submittedName>
        <fullName evidence="2">Uncharacterized protein</fullName>
    </submittedName>
</protein>
<name>A0A1Y2E3P1_9PEZI</name>
<proteinExistence type="predicted"/>
<evidence type="ECO:0000313" key="2">
    <source>
        <dbReference type="EMBL" id="ORY66129.1"/>
    </source>
</evidence>